<feature type="chain" id="PRO_5030842261" evidence="2">
    <location>
        <begin position="23"/>
        <end position="138"/>
    </location>
</feature>
<gene>
    <name evidence="4" type="ORF">H4F99_09570</name>
</gene>
<dbReference type="RefSeq" id="WP_182669514.1">
    <property type="nucleotide sequence ID" value="NZ_JACHTE010000006.1"/>
</dbReference>
<keyword evidence="2" id="KW-0732">Signal</keyword>
<dbReference type="InterPro" id="IPR007280">
    <property type="entry name" value="Peptidase_C_arc/bac"/>
</dbReference>
<keyword evidence="5" id="KW-1185">Reference proteome</keyword>
<name>A0A7W3U4F4_9GAMM</name>
<sequence>MRSTLKTVLALSALTIATTAHAGDPNLRVGQTHEGRLDNTSRPSDGGGRSQDFMLELAADQLVAISAKSDDFDPVVILFGPEGQLVGENDDRGDDDTNALLVTGTGEAGTYRVRVNSYGSGDSASGAFTLKATVVADD</sequence>
<evidence type="ECO:0000256" key="1">
    <source>
        <dbReference type="SAM" id="MobiDB-lite"/>
    </source>
</evidence>
<evidence type="ECO:0000313" key="5">
    <source>
        <dbReference type="Proteomes" id="UP000552587"/>
    </source>
</evidence>
<accession>A0A7W3U4F4</accession>
<dbReference type="Gene3D" id="2.60.120.380">
    <property type="match status" value="1"/>
</dbReference>
<feature type="signal peptide" evidence="2">
    <location>
        <begin position="1"/>
        <end position="22"/>
    </location>
</feature>
<evidence type="ECO:0000256" key="2">
    <source>
        <dbReference type="SAM" id="SignalP"/>
    </source>
</evidence>
<dbReference type="EMBL" id="JACHTE010000006">
    <property type="protein sequence ID" value="MBB1088738.1"/>
    <property type="molecule type" value="Genomic_DNA"/>
</dbReference>
<dbReference type="Pfam" id="PF04151">
    <property type="entry name" value="PPC"/>
    <property type="match status" value="1"/>
</dbReference>
<comment type="caution">
    <text evidence="4">The sequence shown here is derived from an EMBL/GenBank/DDBJ whole genome shotgun (WGS) entry which is preliminary data.</text>
</comment>
<proteinExistence type="predicted"/>
<feature type="region of interest" description="Disordered" evidence="1">
    <location>
        <begin position="24"/>
        <end position="51"/>
    </location>
</feature>
<evidence type="ECO:0000313" key="4">
    <source>
        <dbReference type="EMBL" id="MBB1088738.1"/>
    </source>
</evidence>
<dbReference type="Proteomes" id="UP000552587">
    <property type="component" value="Unassembled WGS sequence"/>
</dbReference>
<organism evidence="4 5">
    <name type="scientific">Marilutibacter penaei</name>
    <dbReference type="NCBI Taxonomy" id="2759900"/>
    <lineage>
        <taxon>Bacteria</taxon>
        <taxon>Pseudomonadati</taxon>
        <taxon>Pseudomonadota</taxon>
        <taxon>Gammaproteobacteria</taxon>
        <taxon>Lysobacterales</taxon>
        <taxon>Lysobacteraceae</taxon>
        <taxon>Marilutibacter</taxon>
    </lineage>
</organism>
<dbReference type="AlphaFoldDB" id="A0A7W3U4F4"/>
<protein>
    <submittedName>
        <fullName evidence="4">Peptidase</fullName>
    </submittedName>
</protein>
<evidence type="ECO:0000259" key="3">
    <source>
        <dbReference type="Pfam" id="PF04151"/>
    </source>
</evidence>
<reference evidence="4 5" key="1">
    <citation type="submission" date="2020-07" db="EMBL/GenBank/DDBJ databases">
        <authorList>
            <person name="Xu S."/>
            <person name="Li A."/>
        </authorList>
    </citation>
    <scope>NUCLEOTIDE SEQUENCE [LARGE SCALE GENOMIC DNA]</scope>
    <source>
        <strain evidence="4 5">SG-8</strain>
    </source>
</reference>
<feature type="domain" description="Peptidase C-terminal archaeal/bacterial" evidence="3">
    <location>
        <begin position="56"/>
        <end position="117"/>
    </location>
</feature>